<dbReference type="RefSeq" id="WP_093212545.1">
    <property type="nucleotide sequence ID" value="NZ_FNFL01000002.1"/>
</dbReference>
<evidence type="ECO:0000256" key="3">
    <source>
        <dbReference type="ARBA" id="ARBA00022692"/>
    </source>
</evidence>
<keyword evidence="5 6" id="KW-0472">Membrane</keyword>
<organism evidence="8 9">
    <name type="scientific">Sediminibacillus albus</name>
    <dbReference type="NCBI Taxonomy" id="407036"/>
    <lineage>
        <taxon>Bacteria</taxon>
        <taxon>Bacillati</taxon>
        <taxon>Bacillota</taxon>
        <taxon>Bacilli</taxon>
        <taxon>Bacillales</taxon>
        <taxon>Bacillaceae</taxon>
        <taxon>Sediminibacillus</taxon>
    </lineage>
</organism>
<keyword evidence="2" id="KW-1003">Cell membrane</keyword>
<evidence type="ECO:0000313" key="8">
    <source>
        <dbReference type="EMBL" id="SDJ98541.1"/>
    </source>
</evidence>
<sequence>MEITNPAGFQNRFLARILDLIIIYAVSGFLSMLLYGDFYNTGNFRPVNLLGLLYASLLPVVWYGYTLGRRMAGNRIVRVDGEKVGLGTMLLRIIGAGIAYTITLGIGVIISAFMIGIREDKRAIHDFLAGTYVTYDPPEKQ</sequence>
<dbReference type="PANTHER" id="PTHR36115">
    <property type="entry name" value="PROLINE-RICH ANTIGEN HOMOLOG-RELATED"/>
    <property type="match status" value="1"/>
</dbReference>
<evidence type="ECO:0000256" key="2">
    <source>
        <dbReference type="ARBA" id="ARBA00022475"/>
    </source>
</evidence>
<gene>
    <name evidence="8" type="ORF">SAMN05216243_1441</name>
</gene>
<evidence type="ECO:0000256" key="6">
    <source>
        <dbReference type="SAM" id="Phobius"/>
    </source>
</evidence>
<dbReference type="Pfam" id="PF06271">
    <property type="entry name" value="RDD"/>
    <property type="match status" value="1"/>
</dbReference>
<comment type="subcellular location">
    <subcellularLocation>
        <location evidence="1">Cell membrane</location>
        <topology evidence="1">Multi-pass membrane protein</topology>
    </subcellularLocation>
</comment>
<reference evidence="8 9" key="1">
    <citation type="submission" date="2016-10" db="EMBL/GenBank/DDBJ databases">
        <authorList>
            <person name="de Groot N.N."/>
        </authorList>
    </citation>
    <scope>NUCLEOTIDE SEQUENCE [LARGE SCALE GENOMIC DNA]</scope>
    <source>
        <strain evidence="8 9">CGMCC 1.6502</strain>
    </source>
</reference>
<evidence type="ECO:0000313" key="9">
    <source>
        <dbReference type="Proteomes" id="UP000198694"/>
    </source>
</evidence>
<dbReference type="PANTHER" id="PTHR36115:SF9">
    <property type="entry name" value="LMO1584 PROTEIN"/>
    <property type="match status" value="1"/>
</dbReference>
<dbReference type="EMBL" id="FNFL01000002">
    <property type="protein sequence ID" value="SDJ98541.1"/>
    <property type="molecule type" value="Genomic_DNA"/>
</dbReference>
<keyword evidence="4 6" id="KW-1133">Transmembrane helix</keyword>
<evidence type="ECO:0000256" key="1">
    <source>
        <dbReference type="ARBA" id="ARBA00004651"/>
    </source>
</evidence>
<accession>A0A1G8Y717</accession>
<dbReference type="InterPro" id="IPR010432">
    <property type="entry name" value="RDD"/>
</dbReference>
<name>A0A1G8Y717_9BACI</name>
<feature type="transmembrane region" description="Helical" evidence="6">
    <location>
        <begin position="93"/>
        <end position="117"/>
    </location>
</feature>
<protein>
    <submittedName>
        <fullName evidence="8">Uncharacterized membrane protein YckC, RDD family</fullName>
    </submittedName>
</protein>
<dbReference type="GO" id="GO:0005886">
    <property type="term" value="C:plasma membrane"/>
    <property type="evidence" value="ECO:0007669"/>
    <property type="project" value="UniProtKB-SubCell"/>
</dbReference>
<keyword evidence="9" id="KW-1185">Reference proteome</keyword>
<feature type="domain" description="RDD" evidence="7">
    <location>
        <begin position="7"/>
        <end position="130"/>
    </location>
</feature>
<dbReference type="OrthoDB" id="1787043at2"/>
<keyword evidence="3 6" id="KW-0812">Transmembrane</keyword>
<dbReference type="Proteomes" id="UP000198694">
    <property type="component" value="Unassembled WGS sequence"/>
</dbReference>
<feature type="transmembrane region" description="Helical" evidence="6">
    <location>
        <begin position="13"/>
        <end position="35"/>
    </location>
</feature>
<dbReference type="InterPro" id="IPR051791">
    <property type="entry name" value="Pra-immunoreactive"/>
</dbReference>
<proteinExistence type="predicted"/>
<feature type="transmembrane region" description="Helical" evidence="6">
    <location>
        <begin position="47"/>
        <end position="65"/>
    </location>
</feature>
<evidence type="ECO:0000259" key="7">
    <source>
        <dbReference type="Pfam" id="PF06271"/>
    </source>
</evidence>
<evidence type="ECO:0000256" key="5">
    <source>
        <dbReference type="ARBA" id="ARBA00023136"/>
    </source>
</evidence>
<evidence type="ECO:0000256" key="4">
    <source>
        <dbReference type="ARBA" id="ARBA00022989"/>
    </source>
</evidence>
<dbReference type="AlphaFoldDB" id="A0A1G8Y717"/>
<dbReference type="STRING" id="407036.SAMN05216243_1441"/>